<keyword evidence="1" id="KW-0175">Coiled coil</keyword>
<evidence type="ECO:0000313" key="3">
    <source>
        <dbReference type="EMBL" id="GBM87822.1"/>
    </source>
</evidence>
<accession>A0A4Y2JEX8</accession>
<gene>
    <name evidence="3" type="ORF">AVEN_38491_1</name>
</gene>
<dbReference type="EMBL" id="BGPR01003412">
    <property type="protein sequence ID" value="GBM87822.1"/>
    <property type="molecule type" value="Genomic_DNA"/>
</dbReference>
<sequence>MALLLYRVTSVAMLHIFGCFPAPPASMAIRLPAMSEGGRSRSSLSSIASDQNDNWYDRSISASQSRPESASSHNSIPPYGATQTTTDLSEIRCRHISRTESDISRKREIIKSYDDTIDAMHYDGLGNTQQCIQDMLKKRELEDEVEKLEDNLLKMGICSRMDCQKHHAVLTNNIVEDKQVRSTSPNNDEFKIVPPRKAAKIKKTTELPEISTSNKFKDLMEIDNESNISNNDETKIQIPAINLKIDANYNLTLQEINKLYPDTQNKLIKGFISIQATSIDRRNGIIEYLKNNNKEFFLSEAHADRPLKVVIKDLPANQNKEELKQILEDLNFKIIRINQLRNYRLKTYHPIFLIEVAKTKKSLKYLQP</sequence>
<dbReference type="OrthoDB" id="6434386at2759"/>
<protein>
    <recommendedName>
        <fullName evidence="5">Pre-C2HC domain-containing protein</fullName>
    </recommendedName>
</protein>
<reference evidence="3 4" key="1">
    <citation type="journal article" date="2019" name="Sci. Rep.">
        <title>Orb-weaving spider Araneus ventricosus genome elucidates the spidroin gene catalogue.</title>
        <authorList>
            <person name="Kono N."/>
            <person name="Nakamura H."/>
            <person name="Ohtoshi R."/>
            <person name="Moran D.A.P."/>
            <person name="Shinohara A."/>
            <person name="Yoshida Y."/>
            <person name="Fujiwara M."/>
            <person name="Mori M."/>
            <person name="Tomita M."/>
            <person name="Arakawa K."/>
        </authorList>
    </citation>
    <scope>NUCLEOTIDE SEQUENCE [LARGE SCALE GENOMIC DNA]</scope>
</reference>
<comment type="caution">
    <text evidence="3">The sequence shown here is derived from an EMBL/GenBank/DDBJ whole genome shotgun (WGS) entry which is preliminary data.</text>
</comment>
<evidence type="ECO:0000256" key="1">
    <source>
        <dbReference type="SAM" id="Coils"/>
    </source>
</evidence>
<feature type="coiled-coil region" evidence="1">
    <location>
        <begin position="131"/>
        <end position="158"/>
    </location>
</feature>
<organism evidence="3 4">
    <name type="scientific">Araneus ventricosus</name>
    <name type="common">Orbweaver spider</name>
    <name type="synonym">Epeira ventricosa</name>
    <dbReference type="NCBI Taxonomy" id="182803"/>
    <lineage>
        <taxon>Eukaryota</taxon>
        <taxon>Metazoa</taxon>
        <taxon>Ecdysozoa</taxon>
        <taxon>Arthropoda</taxon>
        <taxon>Chelicerata</taxon>
        <taxon>Arachnida</taxon>
        <taxon>Araneae</taxon>
        <taxon>Araneomorphae</taxon>
        <taxon>Entelegynae</taxon>
        <taxon>Araneoidea</taxon>
        <taxon>Araneidae</taxon>
        <taxon>Araneus</taxon>
    </lineage>
</organism>
<evidence type="ECO:0008006" key="5">
    <source>
        <dbReference type="Google" id="ProtNLM"/>
    </source>
</evidence>
<dbReference type="AlphaFoldDB" id="A0A4Y2JEX8"/>
<evidence type="ECO:0000256" key="2">
    <source>
        <dbReference type="SAM" id="MobiDB-lite"/>
    </source>
</evidence>
<feature type="region of interest" description="Disordered" evidence="2">
    <location>
        <begin position="60"/>
        <end position="87"/>
    </location>
</feature>
<name>A0A4Y2JEX8_ARAVE</name>
<feature type="compositionally biased region" description="Low complexity" evidence="2">
    <location>
        <begin position="60"/>
        <end position="72"/>
    </location>
</feature>
<proteinExistence type="predicted"/>
<keyword evidence="4" id="KW-1185">Reference proteome</keyword>
<evidence type="ECO:0000313" key="4">
    <source>
        <dbReference type="Proteomes" id="UP000499080"/>
    </source>
</evidence>
<dbReference type="Proteomes" id="UP000499080">
    <property type="component" value="Unassembled WGS sequence"/>
</dbReference>